<name>A0A834PF79_VESPE</name>
<comment type="caution">
    <text evidence="1">The sequence shown here is derived from an EMBL/GenBank/DDBJ whole genome shotgun (WGS) entry which is preliminary data.</text>
</comment>
<evidence type="ECO:0000313" key="1">
    <source>
        <dbReference type="EMBL" id="KAF7438629.1"/>
    </source>
</evidence>
<organism evidence="1 2">
    <name type="scientific">Vespula pensylvanica</name>
    <name type="common">Western yellow jacket</name>
    <name type="synonym">Wasp</name>
    <dbReference type="NCBI Taxonomy" id="30213"/>
    <lineage>
        <taxon>Eukaryota</taxon>
        <taxon>Metazoa</taxon>
        <taxon>Ecdysozoa</taxon>
        <taxon>Arthropoda</taxon>
        <taxon>Hexapoda</taxon>
        <taxon>Insecta</taxon>
        <taxon>Pterygota</taxon>
        <taxon>Neoptera</taxon>
        <taxon>Endopterygota</taxon>
        <taxon>Hymenoptera</taxon>
        <taxon>Apocrita</taxon>
        <taxon>Aculeata</taxon>
        <taxon>Vespoidea</taxon>
        <taxon>Vespidae</taxon>
        <taxon>Vespinae</taxon>
        <taxon>Vespula</taxon>
    </lineage>
</organism>
<reference evidence="1" key="1">
    <citation type="journal article" date="2020" name="G3 (Bethesda)">
        <title>High-Quality Assemblies for Three Invasive Social Wasps from the &lt;i&gt;Vespula&lt;/i&gt; Genus.</title>
        <authorList>
            <person name="Harrop T.W.R."/>
            <person name="Guhlin J."/>
            <person name="McLaughlin G.M."/>
            <person name="Permina E."/>
            <person name="Stockwell P."/>
            <person name="Gilligan J."/>
            <person name="Le Lec M.F."/>
            <person name="Gruber M.A.M."/>
            <person name="Quinn O."/>
            <person name="Lovegrove M."/>
            <person name="Duncan E.J."/>
            <person name="Remnant E.J."/>
            <person name="Van Eeckhoven J."/>
            <person name="Graham B."/>
            <person name="Knapp R.A."/>
            <person name="Langford K.W."/>
            <person name="Kronenberg Z."/>
            <person name="Press M.O."/>
            <person name="Eacker S.M."/>
            <person name="Wilson-Rankin E.E."/>
            <person name="Purcell J."/>
            <person name="Lester P.J."/>
            <person name="Dearden P.K."/>
        </authorList>
    </citation>
    <scope>NUCLEOTIDE SEQUENCE</scope>
    <source>
        <strain evidence="1">Volc-1</strain>
    </source>
</reference>
<protein>
    <submittedName>
        <fullName evidence="1">Uncharacterized protein</fullName>
    </submittedName>
</protein>
<dbReference type="AlphaFoldDB" id="A0A834PF79"/>
<dbReference type="EMBL" id="JACSDY010000001">
    <property type="protein sequence ID" value="KAF7438629.1"/>
    <property type="molecule type" value="Genomic_DNA"/>
</dbReference>
<dbReference type="Proteomes" id="UP000600918">
    <property type="component" value="Unassembled WGS sequence"/>
</dbReference>
<evidence type="ECO:0000313" key="2">
    <source>
        <dbReference type="Proteomes" id="UP000600918"/>
    </source>
</evidence>
<accession>A0A834PF79</accession>
<keyword evidence="2" id="KW-1185">Reference proteome</keyword>
<proteinExistence type="predicted"/>
<sequence>MMNQDGLRRQKANEIDANTKLRRIGLGIREQRRQRLEYHDASSLMRAWWTTNNAYGNYLCSTLQIAMVLLEGSHPTTTITITTGTHRVRGGNERDGMGRASSWKLLFRERFIRNENPSSYWQRASTLQWRSSGLGGTKEDSQPPNLHIWLRVATAAIGIAKS</sequence>
<gene>
    <name evidence="1" type="ORF">H0235_001020</name>
</gene>